<evidence type="ECO:0000313" key="3">
    <source>
        <dbReference type="Proteomes" id="UP000799750"/>
    </source>
</evidence>
<feature type="compositionally biased region" description="Polar residues" evidence="1">
    <location>
        <begin position="519"/>
        <end position="535"/>
    </location>
</feature>
<feature type="compositionally biased region" description="Basic residues" evidence="1">
    <location>
        <begin position="495"/>
        <end position="512"/>
    </location>
</feature>
<name>A0A6A6Q9A2_9PEZI</name>
<feature type="compositionally biased region" description="Acidic residues" evidence="1">
    <location>
        <begin position="374"/>
        <end position="391"/>
    </location>
</feature>
<feature type="compositionally biased region" description="Polar residues" evidence="1">
    <location>
        <begin position="1"/>
        <end position="11"/>
    </location>
</feature>
<dbReference type="Gene3D" id="1.20.58.1070">
    <property type="match status" value="1"/>
</dbReference>
<dbReference type="Pfam" id="PF04938">
    <property type="entry name" value="SIP1"/>
    <property type="match status" value="1"/>
</dbReference>
<feature type="compositionally biased region" description="Polar residues" evidence="1">
    <location>
        <begin position="543"/>
        <end position="583"/>
    </location>
</feature>
<organism evidence="2 3">
    <name type="scientific">Lophium mytilinum</name>
    <dbReference type="NCBI Taxonomy" id="390894"/>
    <lineage>
        <taxon>Eukaryota</taxon>
        <taxon>Fungi</taxon>
        <taxon>Dikarya</taxon>
        <taxon>Ascomycota</taxon>
        <taxon>Pezizomycotina</taxon>
        <taxon>Dothideomycetes</taxon>
        <taxon>Pleosporomycetidae</taxon>
        <taxon>Mytilinidiales</taxon>
        <taxon>Mytilinidiaceae</taxon>
        <taxon>Lophium</taxon>
    </lineage>
</organism>
<sequence length="717" mass="78694">MESASKGQNLAVTKDGARYNKLTRPDDLCDPIPKPASAAPPMDSAKRKLDELNPTHGYADEEPHSKRARPSEPPPQEEYDLAAASFDQREAIINTRKSTKPKLGARNEKYGQAQGIGQGLDDLDDGNATDNSTREAMQYLRSVRQEADAMPVLTTAPAIELFEDESIYDSGIEDRRAIFRDGVCMAARSDSSILATETSDEEGRGLTIPDISPQEACRAVLLKQLAGLRESMSETPPQEALDRLKAASKTLTAFPRLNHSAMQQWNPILRHTYPTPTQISQMSHRTIMHLIEVLAECLKPNRNITSQLSCWIWGLFGRLGERGTLQADDDYTVRELGKAAVAIRLSYLGYNVDRPSLNFVESDDLDEYGCKSDEDWDSEHDEPNSEPDEESNPVVEIRDQDASAGTVIKGSNTMSIKYLDHITQANSSVPKSDSGSEDGEIADDGPSTVVGSIETAKGSLQPNCTADVSKPEAPPQPDASPKPERGSNFTPRLPRNTRKALKKKNNKQRRERKKAERASASTKHPSTGPDGSTRSSYDHDRFVSSNPVSAARRSVSTTHTNSNDAGRGRQQTRNTSSPESSPGRSRARRNTSSPESSPGPYRRLRRTSTPGIEVFPSRADAEASRLSRGNGAIPQVDGAEELGAQAVNAGDDSMDVKVELVVEEGEMEQEECEMVEEKVPNVNTLATLDMIITIVGERYGQRDLLDAREVWQHSIEV</sequence>
<reference evidence="2" key="1">
    <citation type="journal article" date="2020" name="Stud. Mycol.">
        <title>101 Dothideomycetes genomes: a test case for predicting lifestyles and emergence of pathogens.</title>
        <authorList>
            <person name="Haridas S."/>
            <person name="Albert R."/>
            <person name="Binder M."/>
            <person name="Bloem J."/>
            <person name="Labutti K."/>
            <person name="Salamov A."/>
            <person name="Andreopoulos B."/>
            <person name="Baker S."/>
            <person name="Barry K."/>
            <person name="Bills G."/>
            <person name="Bluhm B."/>
            <person name="Cannon C."/>
            <person name="Castanera R."/>
            <person name="Culley D."/>
            <person name="Daum C."/>
            <person name="Ezra D."/>
            <person name="Gonzalez J."/>
            <person name="Henrissat B."/>
            <person name="Kuo A."/>
            <person name="Liang C."/>
            <person name="Lipzen A."/>
            <person name="Lutzoni F."/>
            <person name="Magnuson J."/>
            <person name="Mondo S."/>
            <person name="Nolan M."/>
            <person name="Ohm R."/>
            <person name="Pangilinan J."/>
            <person name="Park H.-J."/>
            <person name="Ramirez L."/>
            <person name="Alfaro M."/>
            <person name="Sun H."/>
            <person name="Tritt A."/>
            <person name="Yoshinaga Y."/>
            <person name="Zwiers L.-H."/>
            <person name="Turgeon B."/>
            <person name="Goodwin S."/>
            <person name="Spatafora J."/>
            <person name="Crous P."/>
            <person name="Grigoriev I."/>
        </authorList>
    </citation>
    <scope>NUCLEOTIDE SEQUENCE</scope>
    <source>
        <strain evidence="2">CBS 269.34</strain>
    </source>
</reference>
<feature type="region of interest" description="Disordered" evidence="1">
    <location>
        <begin position="426"/>
        <end position="633"/>
    </location>
</feature>
<gene>
    <name evidence="2" type="ORF">BU16DRAFT_545104</name>
</gene>
<feature type="region of interest" description="Disordered" evidence="1">
    <location>
        <begin position="1"/>
        <end position="78"/>
    </location>
</feature>
<dbReference type="AlphaFoldDB" id="A0A6A6Q9A2"/>
<evidence type="ECO:0000313" key="2">
    <source>
        <dbReference type="EMBL" id="KAF2488970.1"/>
    </source>
</evidence>
<dbReference type="OrthoDB" id="428895at2759"/>
<keyword evidence="3" id="KW-1185">Reference proteome</keyword>
<evidence type="ECO:0000256" key="1">
    <source>
        <dbReference type="SAM" id="MobiDB-lite"/>
    </source>
</evidence>
<dbReference type="Proteomes" id="UP000799750">
    <property type="component" value="Unassembled WGS sequence"/>
</dbReference>
<dbReference type="GO" id="GO:0000387">
    <property type="term" value="P:spliceosomal snRNP assembly"/>
    <property type="evidence" value="ECO:0007669"/>
    <property type="project" value="InterPro"/>
</dbReference>
<feature type="region of interest" description="Disordered" evidence="1">
    <location>
        <begin position="366"/>
        <end position="408"/>
    </location>
</feature>
<proteinExistence type="predicted"/>
<feature type="compositionally biased region" description="Basic and acidic residues" evidence="1">
    <location>
        <begin position="15"/>
        <end position="27"/>
    </location>
</feature>
<dbReference type="EMBL" id="MU004200">
    <property type="protein sequence ID" value="KAF2488970.1"/>
    <property type="molecule type" value="Genomic_DNA"/>
</dbReference>
<feature type="compositionally biased region" description="Basic and acidic residues" evidence="1">
    <location>
        <begin position="44"/>
        <end position="65"/>
    </location>
</feature>
<dbReference type="InterPro" id="IPR035426">
    <property type="entry name" value="Gemin2/Brr1"/>
</dbReference>
<accession>A0A6A6Q9A2</accession>
<protein>
    <submittedName>
        <fullName evidence="2">Uncharacterized protein</fullName>
    </submittedName>
</protein>